<accession>A0AAV7VXH4</accession>
<dbReference type="AlphaFoldDB" id="A0AAV7VXH4"/>
<sequence length="78" mass="8095">MARGMVLFFSGPPLLCQRAMEQSRGERPRAVVARCRVALVTLGAAGEANGQAGLSWCTWAGRGPAGGATPLALEAGRR</sequence>
<dbReference type="Proteomes" id="UP001066276">
    <property type="component" value="Chromosome 1_2"/>
</dbReference>
<protein>
    <submittedName>
        <fullName evidence="1">Uncharacterized protein</fullName>
    </submittedName>
</protein>
<comment type="caution">
    <text evidence="1">The sequence shown here is derived from an EMBL/GenBank/DDBJ whole genome shotgun (WGS) entry which is preliminary data.</text>
</comment>
<reference evidence="1" key="1">
    <citation type="journal article" date="2022" name="bioRxiv">
        <title>Sequencing and chromosome-scale assembly of the giantPleurodeles waltlgenome.</title>
        <authorList>
            <person name="Brown T."/>
            <person name="Elewa A."/>
            <person name="Iarovenko S."/>
            <person name="Subramanian E."/>
            <person name="Araus A.J."/>
            <person name="Petzold A."/>
            <person name="Susuki M."/>
            <person name="Suzuki K.-i.T."/>
            <person name="Hayashi T."/>
            <person name="Toyoda A."/>
            <person name="Oliveira C."/>
            <person name="Osipova E."/>
            <person name="Leigh N.D."/>
            <person name="Simon A."/>
            <person name="Yun M.H."/>
        </authorList>
    </citation>
    <scope>NUCLEOTIDE SEQUENCE</scope>
    <source>
        <strain evidence="1">20211129_DDA</strain>
        <tissue evidence="1">Liver</tissue>
    </source>
</reference>
<dbReference type="EMBL" id="JANPWB010000002">
    <property type="protein sequence ID" value="KAJ1206403.1"/>
    <property type="molecule type" value="Genomic_DNA"/>
</dbReference>
<organism evidence="1 2">
    <name type="scientific">Pleurodeles waltl</name>
    <name type="common">Iberian ribbed newt</name>
    <dbReference type="NCBI Taxonomy" id="8319"/>
    <lineage>
        <taxon>Eukaryota</taxon>
        <taxon>Metazoa</taxon>
        <taxon>Chordata</taxon>
        <taxon>Craniata</taxon>
        <taxon>Vertebrata</taxon>
        <taxon>Euteleostomi</taxon>
        <taxon>Amphibia</taxon>
        <taxon>Batrachia</taxon>
        <taxon>Caudata</taxon>
        <taxon>Salamandroidea</taxon>
        <taxon>Salamandridae</taxon>
        <taxon>Pleurodelinae</taxon>
        <taxon>Pleurodeles</taxon>
    </lineage>
</organism>
<keyword evidence="2" id="KW-1185">Reference proteome</keyword>
<gene>
    <name evidence="1" type="ORF">NDU88_001808</name>
</gene>
<evidence type="ECO:0000313" key="2">
    <source>
        <dbReference type="Proteomes" id="UP001066276"/>
    </source>
</evidence>
<name>A0AAV7VXH4_PLEWA</name>
<evidence type="ECO:0000313" key="1">
    <source>
        <dbReference type="EMBL" id="KAJ1206403.1"/>
    </source>
</evidence>
<proteinExistence type="predicted"/>